<dbReference type="InterPro" id="IPR001087">
    <property type="entry name" value="GDSL"/>
</dbReference>
<dbReference type="CDD" id="cd01846">
    <property type="entry name" value="fatty_acyltransferase_like"/>
    <property type="match status" value="1"/>
</dbReference>
<protein>
    <recommendedName>
        <fullName evidence="5">GDSL lipase/esterase</fullName>
    </recommendedName>
</protein>
<name>A0A1X2H603_SYNRA</name>
<dbReference type="Gene3D" id="3.40.50.1110">
    <property type="entry name" value="SGNH hydrolase"/>
    <property type="match status" value="1"/>
</dbReference>
<evidence type="ECO:0008006" key="5">
    <source>
        <dbReference type="Google" id="ProtNLM"/>
    </source>
</evidence>
<comment type="caution">
    <text evidence="3">The sequence shown here is derived from an EMBL/GenBank/DDBJ whole genome shotgun (WGS) entry which is preliminary data.</text>
</comment>
<dbReference type="InParanoid" id="A0A1X2H603"/>
<dbReference type="Pfam" id="PF00657">
    <property type="entry name" value="Lipase_GDSL"/>
    <property type="match status" value="1"/>
</dbReference>
<dbReference type="EMBL" id="MCGN01000008">
    <property type="protein sequence ID" value="ORY93881.1"/>
    <property type="molecule type" value="Genomic_DNA"/>
</dbReference>
<evidence type="ECO:0000313" key="4">
    <source>
        <dbReference type="Proteomes" id="UP000242180"/>
    </source>
</evidence>
<accession>A0A1X2H603</accession>
<feature type="chain" id="PRO_5010876999" description="GDSL lipase/esterase" evidence="2">
    <location>
        <begin position="19"/>
        <end position="327"/>
    </location>
</feature>
<evidence type="ECO:0000256" key="1">
    <source>
        <dbReference type="ARBA" id="ARBA00022801"/>
    </source>
</evidence>
<dbReference type="STRING" id="13706.A0A1X2H603"/>
<dbReference type="GO" id="GO:0016788">
    <property type="term" value="F:hydrolase activity, acting on ester bonds"/>
    <property type="evidence" value="ECO:0007669"/>
    <property type="project" value="InterPro"/>
</dbReference>
<dbReference type="InterPro" id="IPR051058">
    <property type="entry name" value="GDSL_Est/Lipase"/>
</dbReference>
<dbReference type="PANTHER" id="PTHR45648:SF85">
    <property type="entry name" value="A, PUTATIVE (AFU_ORTHOLOGUE AFUA_2G10760)-RELATED"/>
    <property type="match status" value="1"/>
</dbReference>
<dbReference type="AlphaFoldDB" id="A0A1X2H603"/>
<dbReference type="OMA" id="GANWIEH"/>
<feature type="signal peptide" evidence="2">
    <location>
        <begin position="1"/>
        <end position="18"/>
    </location>
</feature>
<dbReference type="InterPro" id="IPR036514">
    <property type="entry name" value="SGNH_hydro_sf"/>
</dbReference>
<organism evidence="3 4">
    <name type="scientific">Syncephalastrum racemosum</name>
    <name type="common">Filamentous fungus</name>
    <dbReference type="NCBI Taxonomy" id="13706"/>
    <lineage>
        <taxon>Eukaryota</taxon>
        <taxon>Fungi</taxon>
        <taxon>Fungi incertae sedis</taxon>
        <taxon>Mucoromycota</taxon>
        <taxon>Mucoromycotina</taxon>
        <taxon>Mucoromycetes</taxon>
        <taxon>Mucorales</taxon>
        <taxon>Syncephalastraceae</taxon>
        <taxon>Syncephalastrum</taxon>
    </lineage>
</organism>
<dbReference type="OrthoDB" id="1600564at2759"/>
<keyword evidence="1" id="KW-0378">Hydrolase</keyword>
<dbReference type="Proteomes" id="UP000242180">
    <property type="component" value="Unassembled WGS sequence"/>
</dbReference>
<proteinExistence type="predicted"/>
<dbReference type="SUPFAM" id="SSF52266">
    <property type="entry name" value="SGNH hydrolase"/>
    <property type="match status" value="1"/>
</dbReference>
<sequence length="327" mass="36952">MKSLALTASVLLWPLIQAAPAAESPSSTNPKSGWCWNSVDTVFAFGDSYTNVAGKYGDIWTWNYFTKNSSSLDNPITANLTAASGPVWVQYLTGCYQGLPQKCPQKLWDLAFGGATVDQDLVKPARDFVQDLEHQVQQWQTYIKPAVTFDAEKTLSAVWMGINDITNSENKVKNETLAILQQTALYNKILDAYFEQVDVLYQSEGMRAFLLINVPPLDRTPSKKGDADYYKKAVALFNLLLHARTTEYKVKRSDATIIEFDAHARFEYYLAHASEYGFKNTDSLCEANSTCLPRYEYFWNIGVHPTYVVHKLLAEDIRSELERQSNC</sequence>
<evidence type="ECO:0000313" key="3">
    <source>
        <dbReference type="EMBL" id="ORY93881.1"/>
    </source>
</evidence>
<gene>
    <name evidence="3" type="ORF">BCR43DRAFT_526311</name>
</gene>
<dbReference type="PANTHER" id="PTHR45648">
    <property type="entry name" value="GDSL LIPASE/ACYLHYDROLASE FAMILY PROTEIN (AFU_ORTHOLOGUE AFUA_4G14700)"/>
    <property type="match status" value="1"/>
</dbReference>
<reference evidence="3 4" key="1">
    <citation type="submission" date="2016-07" db="EMBL/GenBank/DDBJ databases">
        <title>Pervasive Adenine N6-methylation of Active Genes in Fungi.</title>
        <authorList>
            <consortium name="DOE Joint Genome Institute"/>
            <person name="Mondo S.J."/>
            <person name="Dannebaum R.O."/>
            <person name="Kuo R.C."/>
            <person name="Labutti K."/>
            <person name="Haridas S."/>
            <person name="Kuo A."/>
            <person name="Salamov A."/>
            <person name="Ahrendt S.R."/>
            <person name="Lipzen A."/>
            <person name="Sullivan W."/>
            <person name="Andreopoulos W.B."/>
            <person name="Clum A."/>
            <person name="Lindquist E."/>
            <person name="Daum C."/>
            <person name="Ramamoorthy G.K."/>
            <person name="Gryganskyi A."/>
            <person name="Culley D."/>
            <person name="Magnuson J.K."/>
            <person name="James T.Y."/>
            <person name="O'Malley M.A."/>
            <person name="Stajich J.E."/>
            <person name="Spatafora J.W."/>
            <person name="Visel A."/>
            <person name="Grigoriev I.V."/>
        </authorList>
    </citation>
    <scope>NUCLEOTIDE SEQUENCE [LARGE SCALE GENOMIC DNA]</scope>
    <source>
        <strain evidence="3 4">NRRL 2496</strain>
    </source>
</reference>
<evidence type="ECO:0000256" key="2">
    <source>
        <dbReference type="SAM" id="SignalP"/>
    </source>
</evidence>
<keyword evidence="2" id="KW-0732">Signal</keyword>
<keyword evidence="4" id="KW-1185">Reference proteome</keyword>